<dbReference type="InterPro" id="IPR004843">
    <property type="entry name" value="Calcineurin-like_PHP"/>
</dbReference>
<dbReference type="Proteomes" id="UP001430990">
    <property type="component" value="Chromosome"/>
</dbReference>
<organism evidence="2 3">
    <name type="scientific">Bradyrhizobium barranii</name>
    <dbReference type="NCBI Taxonomy" id="2992140"/>
    <lineage>
        <taxon>Bacteria</taxon>
        <taxon>Pseudomonadati</taxon>
        <taxon>Pseudomonadota</taxon>
        <taxon>Alphaproteobacteria</taxon>
        <taxon>Hyphomicrobiales</taxon>
        <taxon>Nitrobacteraceae</taxon>
        <taxon>Bradyrhizobium</taxon>
    </lineage>
</organism>
<feature type="domain" description="Calcineurin-like phosphoesterase" evidence="1">
    <location>
        <begin position="23"/>
        <end position="204"/>
    </location>
</feature>
<dbReference type="EMBL" id="CP088100">
    <property type="protein sequence ID" value="UFW85920.1"/>
    <property type="molecule type" value="Genomic_DNA"/>
</dbReference>
<keyword evidence="3" id="KW-1185">Reference proteome</keyword>
<dbReference type="RefSeq" id="WP_231143560.1">
    <property type="nucleotide sequence ID" value="NZ_CP088100.1"/>
</dbReference>
<evidence type="ECO:0000313" key="3">
    <source>
        <dbReference type="Proteomes" id="UP001430990"/>
    </source>
</evidence>
<dbReference type="SUPFAM" id="SSF56300">
    <property type="entry name" value="Metallo-dependent phosphatases"/>
    <property type="match status" value="1"/>
</dbReference>
<name>A0ABY3QJ29_9BRAD</name>
<dbReference type="InterPro" id="IPR029052">
    <property type="entry name" value="Metallo-depent_PP-like"/>
</dbReference>
<dbReference type="PANTHER" id="PTHR43143:SF1">
    <property type="entry name" value="SERINE_THREONINE-PROTEIN PHOSPHATASE CPPED1"/>
    <property type="match status" value="1"/>
</dbReference>
<dbReference type="PANTHER" id="PTHR43143">
    <property type="entry name" value="METALLOPHOSPHOESTERASE, CALCINEURIN SUPERFAMILY"/>
    <property type="match status" value="1"/>
</dbReference>
<evidence type="ECO:0000259" key="1">
    <source>
        <dbReference type="Pfam" id="PF00149"/>
    </source>
</evidence>
<dbReference type="InterPro" id="IPR051918">
    <property type="entry name" value="STPP_CPPED1"/>
</dbReference>
<dbReference type="Pfam" id="PF00149">
    <property type="entry name" value="Metallophos"/>
    <property type="match status" value="1"/>
</dbReference>
<sequence>MITAVPRFNLIGFKMLDKTEKPLRFLQIGDLHITDLGLQNHADLRRIIDEVNENTAGKIDFVYLPGDNADDGTPEQFRIVHDEMSRLILPWHAIPGDHDFKPRSLDDFYAGLHVRKLPYVVEISGCRCVFLDVVSRGTGGPDFRLGEVRLVWLRSQLDAAQRDGKTAAVFMHAYPADLGEEAAEIAAMFDESPVALVGMGHTHYNEISNDGRTIYAATRSTGQIEEGDVGFAFAAIDRGAVSWRFKPLQSSWPFVMITSPADRRLAIAPHLAQGSVCHEVRASAWGAAPIAQAEFRIDDQPWRPMVGGDSGLFGAELTAPGGSFRLSVRVTDQHRNQDTDTIDVAPFVVAEHKPTGSDAGSIGTWPARHLLGTQLGPNRNGRKW</sequence>
<accession>A0ABY3QJ29</accession>
<evidence type="ECO:0000313" key="2">
    <source>
        <dbReference type="EMBL" id="UFW85920.1"/>
    </source>
</evidence>
<dbReference type="Gene3D" id="3.60.21.10">
    <property type="match status" value="1"/>
</dbReference>
<reference evidence="2" key="1">
    <citation type="submission" date="2021-11" db="EMBL/GenBank/DDBJ databases">
        <title>Australian commercial rhizobial inoculants.</title>
        <authorList>
            <person name="Kohlmeier M.G."/>
            <person name="O'Hara G.W."/>
            <person name="Colombi E."/>
            <person name="Ramsay J.P."/>
            <person name="Terpolilli J."/>
        </authorList>
    </citation>
    <scope>NUCLEOTIDE SEQUENCE</scope>
    <source>
        <strain evidence="2">CC829</strain>
    </source>
</reference>
<gene>
    <name evidence="2" type="ORF">BjapCC829_39460</name>
</gene>
<proteinExistence type="predicted"/>
<protein>
    <submittedName>
        <fullName evidence="2">Metallophosphoesterase</fullName>
    </submittedName>
</protein>